<dbReference type="InterPro" id="IPR000157">
    <property type="entry name" value="TIR_dom"/>
</dbReference>
<gene>
    <name evidence="2" type="ORF">GCM10010171_55470</name>
</gene>
<dbReference type="AlphaFoldDB" id="A0A918GQ86"/>
<feature type="domain" description="TIR" evidence="1">
    <location>
        <begin position="21"/>
        <end position="162"/>
    </location>
</feature>
<protein>
    <recommendedName>
        <fullName evidence="1">TIR domain-containing protein</fullName>
    </recommendedName>
</protein>
<dbReference type="SUPFAM" id="SSF52200">
    <property type="entry name" value="Toll/Interleukin receptor TIR domain"/>
    <property type="match status" value="1"/>
</dbReference>
<comment type="caution">
    <text evidence="2">The sequence shown here is derived from an EMBL/GenBank/DDBJ whole genome shotgun (WGS) entry which is preliminary data.</text>
</comment>
<sequence length="330" mass="37073">MQEEFEAAGVPGNRARSSFGIFVSYRQTDSTPWVGRLVEDLRDYFGPDRVYRYTDSNRSAQDYVRQIIEALSSADAVIAVLGRQWLHAVDEKGRRRLDDPDDLVRLELETALRKGTTLVPVLVDGATMPAEHELPESLRSLSRSQGISLTDRHWKHDFHQLLHALDNHGVLPSRSPRAEEPTALKKQLTDVRRFERTLPALPRQTFSKLVSAVQQLRYPQLRVDRDAAEVVFTVLGKEVRAAVVDGTAGNSTLKVSFTSVRGRFFAAGTALALATNPVLGLTWPAIRAWERRFATGFIDNVERLLDGRGIGPDSALPPGVQSWRERRWKV</sequence>
<name>A0A918GQ86_9PSEU</name>
<reference evidence="2" key="1">
    <citation type="journal article" date="2014" name="Int. J. Syst. Evol. Microbiol.">
        <title>Complete genome sequence of Corynebacterium casei LMG S-19264T (=DSM 44701T), isolated from a smear-ripened cheese.</title>
        <authorList>
            <consortium name="US DOE Joint Genome Institute (JGI-PGF)"/>
            <person name="Walter F."/>
            <person name="Albersmeier A."/>
            <person name="Kalinowski J."/>
            <person name="Ruckert C."/>
        </authorList>
    </citation>
    <scope>NUCLEOTIDE SEQUENCE</scope>
    <source>
        <strain evidence="2">JCM 3276</strain>
    </source>
</reference>
<evidence type="ECO:0000313" key="3">
    <source>
        <dbReference type="Proteomes" id="UP000660680"/>
    </source>
</evidence>
<proteinExistence type="predicted"/>
<reference evidence="2" key="2">
    <citation type="submission" date="2020-09" db="EMBL/GenBank/DDBJ databases">
        <authorList>
            <person name="Sun Q."/>
            <person name="Ohkuma M."/>
        </authorList>
    </citation>
    <scope>NUCLEOTIDE SEQUENCE</scope>
    <source>
        <strain evidence="2">JCM 3276</strain>
    </source>
</reference>
<organism evidence="2 3">
    <name type="scientific">Actinokineospora fastidiosa</name>
    <dbReference type="NCBI Taxonomy" id="1816"/>
    <lineage>
        <taxon>Bacteria</taxon>
        <taxon>Bacillati</taxon>
        <taxon>Actinomycetota</taxon>
        <taxon>Actinomycetes</taxon>
        <taxon>Pseudonocardiales</taxon>
        <taxon>Pseudonocardiaceae</taxon>
        <taxon>Actinokineospora</taxon>
    </lineage>
</organism>
<dbReference type="RefSeq" id="WP_189213542.1">
    <property type="nucleotide sequence ID" value="NZ_BMRB01000006.1"/>
</dbReference>
<evidence type="ECO:0000313" key="2">
    <source>
        <dbReference type="EMBL" id="GGS53095.1"/>
    </source>
</evidence>
<accession>A0A918GQ86</accession>
<evidence type="ECO:0000259" key="1">
    <source>
        <dbReference type="Pfam" id="PF13676"/>
    </source>
</evidence>
<dbReference type="EMBL" id="BMRB01000006">
    <property type="protein sequence ID" value="GGS53095.1"/>
    <property type="molecule type" value="Genomic_DNA"/>
</dbReference>
<keyword evidence="3" id="KW-1185">Reference proteome</keyword>
<dbReference type="Proteomes" id="UP000660680">
    <property type="component" value="Unassembled WGS sequence"/>
</dbReference>
<dbReference type="Gene3D" id="3.40.50.10140">
    <property type="entry name" value="Toll/interleukin-1 receptor homology (TIR) domain"/>
    <property type="match status" value="1"/>
</dbReference>
<dbReference type="GO" id="GO:0007165">
    <property type="term" value="P:signal transduction"/>
    <property type="evidence" value="ECO:0007669"/>
    <property type="project" value="InterPro"/>
</dbReference>
<dbReference type="InterPro" id="IPR035897">
    <property type="entry name" value="Toll_tir_struct_dom_sf"/>
</dbReference>
<dbReference type="Pfam" id="PF13676">
    <property type="entry name" value="TIR_2"/>
    <property type="match status" value="1"/>
</dbReference>